<reference evidence="4" key="1">
    <citation type="submission" date="2021-02" db="EMBL/GenBank/DDBJ databases">
        <authorList>
            <person name="Nowell W R."/>
        </authorList>
    </citation>
    <scope>NUCLEOTIDE SEQUENCE</scope>
    <source>
        <strain evidence="4">Ploen Becks lab</strain>
    </source>
</reference>
<dbReference type="SMART" id="SM01126">
    <property type="entry name" value="DDE_Tnp_IS1595"/>
    <property type="match status" value="1"/>
</dbReference>
<accession>A0A814DL02</accession>
<evidence type="ECO:0000313" key="4">
    <source>
        <dbReference type="EMBL" id="CAF0955135.1"/>
    </source>
</evidence>
<dbReference type="PROSITE" id="PS50157">
    <property type="entry name" value="ZINC_FINGER_C2H2_2"/>
    <property type="match status" value="1"/>
</dbReference>
<dbReference type="InterPro" id="IPR024445">
    <property type="entry name" value="Tnp_ISXO2-like"/>
</dbReference>
<proteinExistence type="predicted"/>
<keyword evidence="5" id="KW-1185">Reference proteome</keyword>
<dbReference type="PANTHER" id="PTHR47163:SF2">
    <property type="entry name" value="SI:DKEY-17M8.2"/>
    <property type="match status" value="1"/>
</dbReference>
<dbReference type="PANTHER" id="PTHR47163">
    <property type="entry name" value="DDE_TNP_IS1595 DOMAIN-CONTAINING PROTEIN"/>
    <property type="match status" value="1"/>
</dbReference>
<keyword evidence="1" id="KW-0479">Metal-binding</keyword>
<dbReference type="PROSITE" id="PS00028">
    <property type="entry name" value="ZINC_FINGER_C2H2_1"/>
    <property type="match status" value="1"/>
</dbReference>
<dbReference type="GO" id="GO:0008270">
    <property type="term" value="F:zinc ion binding"/>
    <property type="evidence" value="ECO:0007669"/>
    <property type="project" value="UniProtKB-KW"/>
</dbReference>
<dbReference type="InterPro" id="IPR013087">
    <property type="entry name" value="Znf_C2H2_type"/>
</dbReference>
<protein>
    <recommendedName>
        <fullName evidence="3">C2H2-type domain-containing protein</fullName>
    </recommendedName>
</protein>
<evidence type="ECO:0000259" key="3">
    <source>
        <dbReference type="PROSITE" id="PS50157"/>
    </source>
</evidence>
<feature type="compositionally biased region" description="Basic and acidic residues" evidence="2">
    <location>
        <begin position="382"/>
        <end position="393"/>
    </location>
</feature>
<organism evidence="4 5">
    <name type="scientific">Brachionus calyciflorus</name>
    <dbReference type="NCBI Taxonomy" id="104777"/>
    <lineage>
        <taxon>Eukaryota</taxon>
        <taxon>Metazoa</taxon>
        <taxon>Spiralia</taxon>
        <taxon>Gnathifera</taxon>
        <taxon>Rotifera</taxon>
        <taxon>Eurotatoria</taxon>
        <taxon>Monogononta</taxon>
        <taxon>Pseudotrocha</taxon>
        <taxon>Ploima</taxon>
        <taxon>Brachionidae</taxon>
        <taxon>Brachionus</taxon>
    </lineage>
</organism>
<dbReference type="Pfam" id="PF12762">
    <property type="entry name" value="DDE_Tnp_IS1595"/>
    <property type="match status" value="1"/>
</dbReference>
<keyword evidence="1" id="KW-0863">Zinc-finger</keyword>
<evidence type="ECO:0000313" key="5">
    <source>
        <dbReference type="Proteomes" id="UP000663879"/>
    </source>
</evidence>
<gene>
    <name evidence="4" type="ORF">OXX778_LOCUS14154</name>
</gene>
<dbReference type="AlphaFoldDB" id="A0A814DL02"/>
<feature type="compositionally biased region" description="Polar residues" evidence="2">
    <location>
        <begin position="399"/>
        <end position="426"/>
    </location>
</feature>
<sequence>MDRVRDTEEYKNFLKVSEKGLVYSSRKCSNNLCRKFNQDMSIYLKKGQKMQKIICYFGGAPHVVGRKLFDDSFFSLFKKPLKVILAVLKCWSAQITINKTISLIDLNFDETISDDCVMSIFYKLRQISTLSLDKKNLKLGGRGRIVEIDESMYAKVKHWVGKDLSRERIWVFGLVESCSKDCDVDDSKCYLEIVKNREADTLLQIIYEKCLDGTTIYSDCWSSYNKINCFKNFKHRTVNHSVNFIDPSSGVYTNRIESIWNICKSKFKEMRGCSRGMIQSYIDEFVWKFNNKCTTDRKKAYDLISNEISLFYKPDTQASDFESQFNSNKFYENDYYEVEFESDSEVNSDQDSSSVLGSINNEDNSGTDEVDDEIEDDCDDDKVEKSDHDKNNDEDIEESTIQQYSNSESTTIQQYSNSESTTAKNDSEINNSICDVDELEPSEVDNFEIKLSNIKLKANLYETESKTKRLNQVAKEIVGKVLSGKRDPVECNICGKYFEGQRGLKSHITKSHK</sequence>
<comment type="caution">
    <text evidence="4">The sequence shown here is derived from an EMBL/GenBank/DDBJ whole genome shotgun (WGS) entry which is preliminary data.</text>
</comment>
<evidence type="ECO:0000256" key="2">
    <source>
        <dbReference type="SAM" id="MobiDB-lite"/>
    </source>
</evidence>
<keyword evidence="1" id="KW-0862">Zinc</keyword>
<dbReference type="NCBIfam" id="NF033547">
    <property type="entry name" value="transpos_IS1595"/>
    <property type="match status" value="1"/>
</dbReference>
<evidence type="ECO:0000256" key="1">
    <source>
        <dbReference type="PROSITE-ProRule" id="PRU00042"/>
    </source>
</evidence>
<dbReference type="InterPro" id="IPR053164">
    <property type="entry name" value="IS1016-like_transposase"/>
</dbReference>
<name>A0A814DL02_9BILA</name>
<feature type="domain" description="C2H2-type" evidence="3">
    <location>
        <begin position="489"/>
        <end position="513"/>
    </location>
</feature>
<feature type="compositionally biased region" description="Polar residues" evidence="2">
    <location>
        <begin position="349"/>
        <end position="364"/>
    </location>
</feature>
<dbReference type="OrthoDB" id="8597234at2759"/>
<feature type="region of interest" description="Disordered" evidence="2">
    <location>
        <begin position="340"/>
        <end position="426"/>
    </location>
</feature>
<feature type="compositionally biased region" description="Acidic residues" evidence="2">
    <location>
        <begin position="365"/>
        <end position="381"/>
    </location>
</feature>
<dbReference type="EMBL" id="CAJNOC010002855">
    <property type="protein sequence ID" value="CAF0955135.1"/>
    <property type="molecule type" value="Genomic_DNA"/>
</dbReference>
<dbReference type="Proteomes" id="UP000663879">
    <property type="component" value="Unassembled WGS sequence"/>
</dbReference>